<dbReference type="GO" id="GO:0003677">
    <property type="term" value="F:DNA binding"/>
    <property type="evidence" value="ECO:0007669"/>
    <property type="project" value="UniProtKB-UniRule"/>
</dbReference>
<dbReference type="GO" id="GO:0000160">
    <property type="term" value="P:phosphorelay signal transduction system"/>
    <property type="evidence" value="ECO:0007669"/>
    <property type="project" value="InterPro"/>
</dbReference>
<dbReference type="PROSITE" id="PS51755">
    <property type="entry name" value="OMPR_PHOB"/>
    <property type="match status" value="1"/>
</dbReference>
<evidence type="ECO:0000313" key="5">
    <source>
        <dbReference type="Proteomes" id="UP000328092"/>
    </source>
</evidence>
<organism evidence="4 5">
    <name type="scientific">Bradyrhizobium ivorense</name>
    <dbReference type="NCBI Taxonomy" id="2511166"/>
    <lineage>
        <taxon>Bacteria</taxon>
        <taxon>Pseudomonadati</taxon>
        <taxon>Pseudomonadota</taxon>
        <taxon>Alphaproteobacteria</taxon>
        <taxon>Hyphomicrobiales</taxon>
        <taxon>Nitrobacteraceae</taxon>
        <taxon>Bradyrhizobium</taxon>
    </lineage>
</organism>
<dbReference type="SUPFAM" id="SSF48452">
    <property type="entry name" value="TPR-like"/>
    <property type="match status" value="1"/>
</dbReference>
<dbReference type="Gene3D" id="1.25.40.10">
    <property type="entry name" value="Tetratricopeptide repeat domain"/>
    <property type="match status" value="1"/>
</dbReference>
<dbReference type="InterPro" id="IPR001867">
    <property type="entry name" value="OmpR/PhoB-type_DNA-bd"/>
</dbReference>
<sequence length="511" mass="56817">MSTDFAFGPFVLNRQRGNLLREGRPIALSSKGLRLLEALLGSPGRVLTKTELMQAAWGDTAVEESNLSVQIAALRKQLGPTPEGGDWITTVPRVGYRFVGLPVKEPMERIVETKVLPTERRPWIAVLPFVNLGGEKEQEYLADGVTEDIITALTRFRWLFVIARNSSFAYKHKSPGAKQIAQELGVEYLIEGSLRRSGQKIRISAQLIEATSGKDIWAERYDLELTEVFAIQDEIAERVAGAIEPELLKTEGAQAAARHTGNVTAWDIVRRGTWHFHQVTRENHLKARELFRQAAKLDPELPEGHLWLGRVSAGLVAYGWSDNHVADLQEGTEAALKAVQLDERNPYTHYSLAIVSAYACQFEQSISAAKKANEISPSFALGHLVLGMALLFSGRAPEAIAPLEYGLRLSPYDPQNFVWFNILALARLFSGRTEAGLEAAARALQVRPNWRTSLEVLVCCYAALGKWEEARRCAQQMASVAKELDDVLTPLRTHNPAWTDQMASSLRRSQT</sequence>
<dbReference type="Gene3D" id="1.10.10.10">
    <property type="entry name" value="Winged helix-like DNA-binding domain superfamily/Winged helix DNA-binding domain"/>
    <property type="match status" value="1"/>
</dbReference>
<feature type="DNA-binding region" description="OmpR/PhoB-type" evidence="2">
    <location>
        <begin position="2"/>
        <end position="100"/>
    </location>
</feature>
<dbReference type="OrthoDB" id="9807521at2"/>
<dbReference type="PANTHER" id="PTHR12558:SF33">
    <property type="entry name" value="BLL7664 PROTEIN"/>
    <property type="match status" value="1"/>
</dbReference>
<comment type="caution">
    <text evidence="4">The sequence shown here is derived from an EMBL/GenBank/DDBJ whole genome shotgun (WGS) entry which is preliminary data.</text>
</comment>
<dbReference type="PANTHER" id="PTHR12558">
    <property type="entry name" value="CELL DIVISION CYCLE 16,23,27"/>
    <property type="match status" value="1"/>
</dbReference>
<dbReference type="RefSeq" id="WP_139864035.1">
    <property type="nucleotide sequence ID" value="NZ_CAADFC020000031.1"/>
</dbReference>
<gene>
    <name evidence="4" type="primary">hilA_10</name>
    <name evidence="4" type="ORF">CI1B_74770</name>
</gene>
<dbReference type="AlphaFoldDB" id="A0A508TX05"/>
<dbReference type="Gene3D" id="3.40.50.10610">
    <property type="entry name" value="ABC-type transport auxiliary lipoprotein component"/>
    <property type="match status" value="1"/>
</dbReference>
<dbReference type="GO" id="GO:0006355">
    <property type="term" value="P:regulation of DNA-templated transcription"/>
    <property type="evidence" value="ECO:0007669"/>
    <property type="project" value="InterPro"/>
</dbReference>
<proteinExistence type="predicted"/>
<dbReference type="InterPro" id="IPR011990">
    <property type="entry name" value="TPR-like_helical_dom_sf"/>
</dbReference>
<dbReference type="SMART" id="SM00862">
    <property type="entry name" value="Trans_reg_C"/>
    <property type="match status" value="1"/>
</dbReference>
<dbReference type="SUPFAM" id="SSF46894">
    <property type="entry name" value="C-terminal effector domain of the bipartite response regulators"/>
    <property type="match status" value="1"/>
</dbReference>
<dbReference type="InterPro" id="IPR036388">
    <property type="entry name" value="WH-like_DNA-bd_sf"/>
</dbReference>
<dbReference type="CDD" id="cd00383">
    <property type="entry name" value="trans_reg_C"/>
    <property type="match status" value="1"/>
</dbReference>
<evidence type="ECO:0000259" key="3">
    <source>
        <dbReference type="PROSITE" id="PS51755"/>
    </source>
</evidence>
<dbReference type="Proteomes" id="UP000328092">
    <property type="component" value="Unassembled WGS sequence"/>
</dbReference>
<dbReference type="InterPro" id="IPR016032">
    <property type="entry name" value="Sig_transdc_resp-reg_C-effctor"/>
</dbReference>
<evidence type="ECO:0000256" key="2">
    <source>
        <dbReference type="PROSITE-ProRule" id="PRU01091"/>
    </source>
</evidence>
<name>A0A508TX05_9BRAD</name>
<reference evidence="4" key="1">
    <citation type="submission" date="2019-02" db="EMBL/GenBank/DDBJ databases">
        <authorList>
            <person name="Pothier F.J."/>
        </authorList>
    </citation>
    <scope>NUCLEOTIDE SEQUENCE</scope>
    <source>
        <strain evidence="4">CI-1B</strain>
    </source>
</reference>
<protein>
    <submittedName>
        <fullName evidence="4">Transcriptional regulator HilA</fullName>
    </submittedName>
</protein>
<evidence type="ECO:0000256" key="1">
    <source>
        <dbReference type="ARBA" id="ARBA00023125"/>
    </source>
</evidence>
<accession>A0A508TX05</accession>
<dbReference type="Pfam" id="PF00486">
    <property type="entry name" value="Trans_reg_C"/>
    <property type="match status" value="1"/>
</dbReference>
<feature type="domain" description="OmpR/PhoB-type" evidence="3">
    <location>
        <begin position="2"/>
        <end position="100"/>
    </location>
</feature>
<keyword evidence="5" id="KW-1185">Reference proteome</keyword>
<keyword evidence="1 2" id="KW-0238">DNA-binding</keyword>
<evidence type="ECO:0000313" key="4">
    <source>
        <dbReference type="EMBL" id="VIO78803.1"/>
    </source>
</evidence>
<dbReference type="EMBL" id="CAADFC020000031">
    <property type="protein sequence ID" value="VIO78803.1"/>
    <property type="molecule type" value="Genomic_DNA"/>
</dbReference>